<evidence type="ECO:0000313" key="9">
    <source>
        <dbReference type="EMBL" id="NDV35486.1"/>
    </source>
</evidence>
<dbReference type="GO" id="GO:0008113">
    <property type="term" value="F:peptide-methionine (S)-S-oxide reductase activity"/>
    <property type="evidence" value="ECO:0007669"/>
    <property type="project" value="UniProtKB-EC"/>
</dbReference>
<dbReference type="PANTHER" id="PTHR42799">
    <property type="entry name" value="MITOCHONDRIAL PEPTIDE METHIONINE SULFOXIDE REDUCTASE"/>
    <property type="match status" value="1"/>
</dbReference>
<dbReference type="EC" id="1.8.4.11" evidence="2"/>
<dbReference type="NCBIfam" id="TIGR00401">
    <property type="entry name" value="msrA"/>
    <property type="match status" value="1"/>
</dbReference>
<comment type="catalytic activity">
    <reaction evidence="6">
        <text>L-methionyl-[protein] + [thioredoxin]-disulfide + H2O = L-methionyl-(S)-S-oxide-[protein] + [thioredoxin]-dithiol</text>
        <dbReference type="Rhea" id="RHEA:14217"/>
        <dbReference type="Rhea" id="RHEA-COMP:10698"/>
        <dbReference type="Rhea" id="RHEA-COMP:10700"/>
        <dbReference type="Rhea" id="RHEA-COMP:12313"/>
        <dbReference type="Rhea" id="RHEA-COMP:12315"/>
        <dbReference type="ChEBI" id="CHEBI:15377"/>
        <dbReference type="ChEBI" id="CHEBI:16044"/>
        <dbReference type="ChEBI" id="CHEBI:29950"/>
        <dbReference type="ChEBI" id="CHEBI:44120"/>
        <dbReference type="ChEBI" id="CHEBI:50058"/>
        <dbReference type="EC" id="1.8.4.11"/>
    </reaction>
</comment>
<name>A0A6B2LEM8_9EUKA</name>
<feature type="domain" description="Peptide methionine sulphoxide reductase MsrA" evidence="8">
    <location>
        <begin position="33"/>
        <end position="188"/>
    </location>
</feature>
<evidence type="ECO:0000256" key="6">
    <source>
        <dbReference type="ARBA" id="ARBA00047806"/>
    </source>
</evidence>
<dbReference type="GO" id="GO:0034599">
    <property type="term" value="P:cellular response to oxidative stress"/>
    <property type="evidence" value="ECO:0007669"/>
    <property type="project" value="TreeGrafter"/>
</dbReference>
<comment type="similarity">
    <text evidence="1">Belongs to the MsrA Met sulfoxide reductase family.</text>
</comment>
<proteinExistence type="inferred from homology"/>
<protein>
    <recommendedName>
        <fullName evidence="2">peptide-methionine (S)-S-oxide reductase</fullName>
        <ecNumber evidence="2">1.8.4.11</ecNumber>
    </recommendedName>
    <alternativeName>
        <fullName evidence="5">Peptide-methionine (S)-S-oxide reductase</fullName>
    </alternativeName>
    <alternativeName>
        <fullName evidence="4">Protein-methionine-S-oxide reductase</fullName>
    </alternativeName>
</protein>
<dbReference type="PANTHER" id="PTHR42799:SF2">
    <property type="entry name" value="MITOCHONDRIAL PEPTIDE METHIONINE SULFOXIDE REDUCTASE"/>
    <property type="match status" value="1"/>
</dbReference>
<reference evidence="9" key="1">
    <citation type="journal article" date="2020" name="J. Eukaryot. Microbiol.">
        <title>De novo Sequencing, Assembly and Annotation of the Transcriptome for the Free-Living Testate Amoeba Arcella intermedia.</title>
        <authorList>
            <person name="Ribeiro G.M."/>
            <person name="Porfirio-Sousa A.L."/>
            <person name="Maurer-Alcala X.X."/>
            <person name="Katz L.A."/>
            <person name="Lahr D.J.G."/>
        </authorList>
    </citation>
    <scope>NUCLEOTIDE SEQUENCE</scope>
</reference>
<dbReference type="InterPro" id="IPR036509">
    <property type="entry name" value="Met_Sox_Rdtase_MsrA_sf"/>
</dbReference>
<dbReference type="Gene3D" id="3.30.1060.10">
    <property type="entry name" value="Peptide methionine sulphoxide reductase MsrA"/>
    <property type="match status" value="1"/>
</dbReference>
<dbReference type="Pfam" id="PF01625">
    <property type="entry name" value="PMSR"/>
    <property type="match status" value="1"/>
</dbReference>
<dbReference type="HAMAP" id="MF_01401">
    <property type="entry name" value="MsrA"/>
    <property type="match status" value="1"/>
</dbReference>
<dbReference type="AlphaFoldDB" id="A0A6B2LEM8"/>
<evidence type="ECO:0000256" key="1">
    <source>
        <dbReference type="ARBA" id="ARBA00005591"/>
    </source>
</evidence>
<evidence type="ECO:0000256" key="5">
    <source>
        <dbReference type="ARBA" id="ARBA00030643"/>
    </source>
</evidence>
<dbReference type="InterPro" id="IPR002569">
    <property type="entry name" value="Met_Sox_Rdtase_MsrA_dom"/>
</dbReference>
<comment type="catalytic activity">
    <reaction evidence="7">
        <text>[thioredoxin]-disulfide + L-methionine + H2O = L-methionine (S)-S-oxide + [thioredoxin]-dithiol</text>
        <dbReference type="Rhea" id="RHEA:19993"/>
        <dbReference type="Rhea" id="RHEA-COMP:10698"/>
        <dbReference type="Rhea" id="RHEA-COMP:10700"/>
        <dbReference type="ChEBI" id="CHEBI:15377"/>
        <dbReference type="ChEBI" id="CHEBI:29950"/>
        <dbReference type="ChEBI" id="CHEBI:50058"/>
        <dbReference type="ChEBI" id="CHEBI:57844"/>
        <dbReference type="ChEBI" id="CHEBI:58772"/>
        <dbReference type="EC" id="1.8.4.11"/>
    </reaction>
</comment>
<organism evidence="9">
    <name type="scientific">Arcella intermedia</name>
    <dbReference type="NCBI Taxonomy" id="1963864"/>
    <lineage>
        <taxon>Eukaryota</taxon>
        <taxon>Amoebozoa</taxon>
        <taxon>Tubulinea</taxon>
        <taxon>Elardia</taxon>
        <taxon>Arcellinida</taxon>
        <taxon>Sphaerothecina</taxon>
        <taxon>Arcellidae</taxon>
        <taxon>Arcella</taxon>
    </lineage>
</organism>
<accession>A0A6B2LEM8</accession>
<evidence type="ECO:0000256" key="2">
    <source>
        <dbReference type="ARBA" id="ARBA00012502"/>
    </source>
</evidence>
<evidence type="ECO:0000256" key="3">
    <source>
        <dbReference type="ARBA" id="ARBA00023002"/>
    </source>
</evidence>
<dbReference type="EMBL" id="GIBP01006517">
    <property type="protein sequence ID" value="NDV35486.1"/>
    <property type="molecule type" value="Transcribed_RNA"/>
</dbReference>
<sequence length="245" mass="27547">MPGRPLKIKIKNEHFILKTPIQPPFPDGLEFSVFGTGCFWGSEKAFWRLPGVYATAVGYCGGITPNPTYEEVCSGMTDHNESVLVVYDPKTVAYADLLKLFWASHDPTQGLGQGNDRGSQYRSGIYCPLEYQKQLAESSKSAYETRLRSEGKGPITTEIIHPLSIDDFFYAEDYHQQYLAKPGSRQYCSAEPTGIEIPDFSEWAPEELKTDKFRPKIPEGYWIKFGPKPGCTINCPNNQVSLQDI</sequence>
<dbReference type="SUPFAM" id="SSF55068">
    <property type="entry name" value="Peptide methionine sulfoxide reductase"/>
    <property type="match status" value="1"/>
</dbReference>
<dbReference type="InterPro" id="IPR050162">
    <property type="entry name" value="MsrA_MetSO_reductase"/>
</dbReference>
<evidence type="ECO:0000256" key="7">
    <source>
        <dbReference type="ARBA" id="ARBA00048782"/>
    </source>
</evidence>
<dbReference type="GO" id="GO:0005737">
    <property type="term" value="C:cytoplasm"/>
    <property type="evidence" value="ECO:0007669"/>
    <property type="project" value="TreeGrafter"/>
</dbReference>
<keyword evidence="3" id="KW-0560">Oxidoreductase</keyword>
<evidence type="ECO:0000259" key="8">
    <source>
        <dbReference type="Pfam" id="PF01625"/>
    </source>
</evidence>
<evidence type="ECO:0000256" key="4">
    <source>
        <dbReference type="ARBA" id="ARBA00030273"/>
    </source>
</evidence>